<dbReference type="PANTHER" id="PTHR35370:SF1">
    <property type="entry name" value="TYPE VI SECRETION SYSTEM COMPONENT TSSF1"/>
    <property type="match status" value="1"/>
</dbReference>
<evidence type="ECO:0000313" key="2">
    <source>
        <dbReference type="Proteomes" id="UP001056937"/>
    </source>
</evidence>
<dbReference type="PIRSF" id="PIRSF028304">
    <property type="entry name" value="UCP028304"/>
    <property type="match status" value="1"/>
</dbReference>
<dbReference type="NCBIfam" id="TIGR03359">
    <property type="entry name" value="VI_chp_6"/>
    <property type="match status" value="1"/>
</dbReference>
<dbReference type="EMBL" id="CP084931">
    <property type="protein sequence ID" value="USI74904.1"/>
    <property type="molecule type" value="Genomic_DNA"/>
</dbReference>
<proteinExistence type="predicted"/>
<keyword evidence="2" id="KW-1185">Reference proteome</keyword>
<sequence>MDPRLLRFYNDELGYLREAAREFGEEHEAVAGRLGLGAPSEVDPYVERLLEGVAFLGARVQLKLHDQFPDFTQHLLSAIQPQYCAPTPSMCVVGFEPRAGDSALAEGVTLPRHTRLQALASDADATPVTFLTGDSVTLWPLSIASAEYLSGRAAVAPFVPAGLAGDRPIEAGLRLRLQTHGGARLGDLRPGALPLYLDGAEAVPGELYRQLIGDAVAAVARPVGSLTATPLPVPAQHGLDEASALLPIDRRVHRGYRLLAEYFACPERFLFARLDGLDAAFAAAGEAMACDIVILFARPAPALAGAVSPANLRLFATPAINLFEKQADRIALTGFEHERQVIADRTRPLGFEIYRLLEVRAHDRAGGPPRAVVPLHDFAGLLYDWTDALFYVPRLRPRRLSTREQRARRRSDYVGTETWLSLTAPGRPERLEDVQELSVRALVTNRDLPELVRTGAAGALRADDAPVRSVQMLRPPTPPRPPLGLHDGAWRVIAHLTPNYTGFAADPEGDPAALRAHLALYGRIEDAALRRQLDGLRAVRAAPVARRVPGAGPAGFVRGQQLTITLDEARFENGRLFLFAAVLERFLAEFAAINSFTECVFETTDQQRFASWPARLGQRPTI</sequence>
<dbReference type="Pfam" id="PF05947">
    <property type="entry name" value="T6SS_TssF"/>
    <property type="match status" value="1"/>
</dbReference>
<gene>
    <name evidence="1" type="primary">tssF</name>
    <name evidence="1" type="ORF">LHA26_17175</name>
</gene>
<dbReference type="Proteomes" id="UP001056937">
    <property type="component" value="Chromosome 2"/>
</dbReference>
<name>A0ABY4XD54_9SPHN</name>
<evidence type="ECO:0000313" key="1">
    <source>
        <dbReference type="EMBL" id="USI74904.1"/>
    </source>
</evidence>
<accession>A0ABY4XD54</accession>
<dbReference type="RefSeq" id="WP_252168719.1">
    <property type="nucleotide sequence ID" value="NZ_CP084931.1"/>
</dbReference>
<dbReference type="InterPro" id="IPR010272">
    <property type="entry name" value="T6SS_TssF"/>
</dbReference>
<reference evidence="1" key="1">
    <citation type="journal article" date="2022" name="Toxins">
        <title>Genomic Analysis of Sphingopyxis sp. USTB-05 for Biodegrading Cyanobacterial Hepatotoxins.</title>
        <authorList>
            <person name="Liu C."/>
            <person name="Xu Q."/>
            <person name="Zhao Z."/>
            <person name="Zhang H."/>
            <person name="Liu X."/>
            <person name="Yin C."/>
            <person name="Liu Y."/>
            <person name="Yan H."/>
        </authorList>
    </citation>
    <scope>NUCLEOTIDE SEQUENCE</scope>
    <source>
        <strain evidence="1">NBD5</strain>
    </source>
</reference>
<organism evidence="1 2">
    <name type="scientific">Sphingomonas morindae</name>
    <dbReference type="NCBI Taxonomy" id="1541170"/>
    <lineage>
        <taxon>Bacteria</taxon>
        <taxon>Pseudomonadati</taxon>
        <taxon>Pseudomonadota</taxon>
        <taxon>Alphaproteobacteria</taxon>
        <taxon>Sphingomonadales</taxon>
        <taxon>Sphingomonadaceae</taxon>
        <taxon>Sphingomonas</taxon>
    </lineage>
</organism>
<protein>
    <submittedName>
        <fullName evidence="1">Type VI secretion system baseplate subunit TssF</fullName>
    </submittedName>
</protein>
<dbReference type="PANTHER" id="PTHR35370">
    <property type="entry name" value="CYTOPLASMIC PROTEIN-RELATED-RELATED"/>
    <property type="match status" value="1"/>
</dbReference>